<dbReference type="SUPFAM" id="SSF81343">
    <property type="entry name" value="Fumarate reductase respiratory complex transmembrane subunits"/>
    <property type="match status" value="1"/>
</dbReference>
<evidence type="ECO:0000313" key="2">
    <source>
        <dbReference type="EMBL" id="MBB6464623.1"/>
    </source>
</evidence>
<name>A0A8E1WAX1_9HYPH</name>
<feature type="transmembrane region" description="Helical" evidence="1">
    <location>
        <begin position="59"/>
        <end position="80"/>
    </location>
</feature>
<feature type="transmembrane region" description="Helical" evidence="1">
    <location>
        <begin position="100"/>
        <end position="119"/>
    </location>
</feature>
<organism evidence="2 3">
    <name type="scientific">Aminobacter carboxidus</name>
    <dbReference type="NCBI Taxonomy" id="376165"/>
    <lineage>
        <taxon>Bacteria</taxon>
        <taxon>Pseudomonadati</taxon>
        <taxon>Pseudomonadota</taxon>
        <taxon>Alphaproteobacteria</taxon>
        <taxon>Hyphomicrobiales</taxon>
        <taxon>Phyllobacteriaceae</taxon>
        <taxon>Aminobacter</taxon>
    </lineage>
</organism>
<keyword evidence="1" id="KW-1133">Transmembrane helix</keyword>
<gene>
    <name evidence="2" type="ORF">HNQ96_000470</name>
</gene>
<evidence type="ECO:0000313" key="3">
    <source>
        <dbReference type="Proteomes" id="UP000532373"/>
    </source>
</evidence>
<feature type="transmembrane region" description="Helical" evidence="1">
    <location>
        <begin position="20"/>
        <end position="38"/>
    </location>
</feature>
<sequence>MGTDDQPARPVLRGLHRASALFIALFVLLHMTNHLAGLRGQDTHIAFMAEARQFYRQPFVEVVLVCLILWQVGSGLVMLVRGWAGRKGAVAWLQAASGAYLAFFLVNHVGAVIAGRTVLSLDTDFRFAAAGFFAPPWHWFFAPYYFLGVLALFVHVGCAAYWGFLASRPVLGATLLGGFAGVGALFATLIVLALSGALYPVAIPSHYLATYGQ</sequence>
<proteinExistence type="predicted"/>
<feature type="transmembrane region" description="Helical" evidence="1">
    <location>
        <begin position="140"/>
        <end position="164"/>
    </location>
</feature>
<dbReference type="Proteomes" id="UP000532373">
    <property type="component" value="Unassembled WGS sequence"/>
</dbReference>
<dbReference type="AlphaFoldDB" id="A0A8E1WAX1"/>
<keyword evidence="1" id="KW-0812">Transmembrane</keyword>
<protein>
    <submittedName>
        <fullName evidence="2">Succinate dehydrogenase/fumarate reductase cytochrome b subunit</fullName>
    </submittedName>
</protein>
<keyword evidence="1" id="KW-0472">Membrane</keyword>
<reference evidence="2 3" key="1">
    <citation type="submission" date="2020-08" db="EMBL/GenBank/DDBJ databases">
        <title>Genomic Encyclopedia of Type Strains, Phase IV (KMG-IV): sequencing the most valuable type-strain genomes for metagenomic binning, comparative biology and taxonomic classification.</title>
        <authorList>
            <person name="Goeker M."/>
        </authorList>
    </citation>
    <scope>NUCLEOTIDE SEQUENCE [LARGE SCALE GENOMIC DNA]</scope>
    <source>
        <strain evidence="2 3">DSM 17454</strain>
    </source>
</reference>
<dbReference type="EMBL" id="JACHGI010000001">
    <property type="protein sequence ID" value="MBB6464623.1"/>
    <property type="molecule type" value="Genomic_DNA"/>
</dbReference>
<feature type="transmembrane region" description="Helical" evidence="1">
    <location>
        <begin position="170"/>
        <end position="194"/>
    </location>
</feature>
<dbReference type="RefSeq" id="WP_184767201.1">
    <property type="nucleotide sequence ID" value="NZ_JACHGI010000001.1"/>
</dbReference>
<comment type="caution">
    <text evidence="2">The sequence shown here is derived from an EMBL/GenBank/DDBJ whole genome shotgun (WGS) entry which is preliminary data.</text>
</comment>
<dbReference type="InterPro" id="IPR034804">
    <property type="entry name" value="SQR/QFR_C/D"/>
</dbReference>
<evidence type="ECO:0000256" key="1">
    <source>
        <dbReference type="SAM" id="Phobius"/>
    </source>
</evidence>
<dbReference type="GO" id="GO:0016020">
    <property type="term" value="C:membrane"/>
    <property type="evidence" value="ECO:0007669"/>
    <property type="project" value="InterPro"/>
</dbReference>
<accession>A0A8E1WAX1</accession>